<evidence type="ECO:0000256" key="1">
    <source>
        <dbReference type="SAM" id="Phobius"/>
    </source>
</evidence>
<accession>A0ABT3PMY3</accession>
<dbReference type="PANTHER" id="PTHR34219">
    <property type="entry name" value="IRON-REGULATED INNER MEMBRANE PROTEIN-RELATED"/>
    <property type="match status" value="1"/>
</dbReference>
<dbReference type="EMBL" id="JAGGJA010000005">
    <property type="protein sequence ID" value="MCW9707078.1"/>
    <property type="molecule type" value="Genomic_DNA"/>
</dbReference>
<proteinExistence type="predicted"/>
<comment type="caution">
    <text evidence="2">The sequence shown here is derived from an EMBL/GenBank/DDBJ whole genome shotgun (WGS) entry which is preliminary data.</text>
</comment>
<name>A0ABT3PMY3_9BACT</name>
<dbReference type="PANTHER" id="PTHR34219:SF8">
    <property type="entry name" value="PEPSY DOMAIN-CONTAINING PROTEIN"/>
    <property type="match status" value="1"/>
</dbReference>
<evidence type="ECO:0000313" key="3">
    <source>
        <dbReference type="Proteomes" id="UP001207918"/>
    </source>
</evidence>
<feature type="transmembrane region" description="Helical" evidence="1">
    <location>
        <begin position="141"/>
        <end position="163"/>
    </location>
</feature>
<dbReference type="Proteomes" id="UP001207918">
    <property type="component" value="Unassembled WGS sequence"/>
</dbReference>
<feature type="transmembrane region" description="Helical" evidence="1">
    <location>
        <begin position="190"/>
        <end position="210"/>
    </location>
</feature>
<dbReference type="InterPro" id="IPR005625">
    <property type="entry name" value="PepSY-ass_TM"/>
</dbReference>
<keyword evidence="3" id="KW-1185">Reference proteome</keyword>
<evidence type="ECO:0000313" key="2">
    <source>
        <dbReference type="EMBL" id="MCW9707078.1"/>
    </source>
</evidence>
<protein>
    <submittedName>
        <fullName evidence="2">PepSY domain-containing protein</fullName>
    </submittedName>
</protein>
<reference evidence="2 3" key="1">
    <citation type="submission" date="2021-03" db="EMBL/GenBank/DDBJ databases">
        <title>Aliifodinibius sp. nov., a new bacterium isolated from saline soil.</title>
        <authorList>
            <person name="Galisteo C."/>
            <person name="De La Haba R."/>
            <person name="Sanchez-Porro C."/>
            <person name="Ventosa A."/>
        </authorList>
    </citation>
    <scope>NUCLEOTIDE SEQUENCE [LARGE SCALE GENOMIC DNA]</scope>
    <source>
        <strain evidence="2 3">1BSP15-2V2</strain>
    </source>
</reference>
<organism evidence="2 3">
    <name type="scientific">Fodinibius salsisoli</name>
    <dbReference type="NCBI Taxonomy" id="2820877"/>
    <lineage>
        <taxon>Bacteria</taxon>
        <taxon>Pseudomonadati</taxon>
        <taxon>Balneolota</taxon>
        <taxon>Balneolia</taxon>
        <taxon>Balneolales</taxon>
        <taxon>Balneolaceae</taxon>
        <taxon>Fodinibius</taxon>
    </lineage>
</organism>
<feature type="transmembrane region" description="Helical" evidence="1">
    <location>
        <begin position="399"/>
        <end position="419"/>
    </location>
</feature>
<keyword evidence="1" id="KW-0472">Membrane</keyword>
<feature type="transmembrane region" description="Helical" evidence="1">
    <location>
        <begin position="564"/>
        <end position="587"/>
    </location>
</feature>
<feature type="transmembrane region" description="Helical" evidence="1">
    <location>
        <begin position="12"/>
        <end position="36"/>
    </location>
</feature>
<feature type="transmembrane region" description="Helical" evidence="1">
    <location>
        <begin position="338"/>
        <end position="359"/>
    </location>
</feature>
<sequence>MKWISNKTLFSIHGWLGLNLGLLLFVICFSGTFATLSSEVDWLLNPDIRVEEQDAPVQWQGIYKSLKQEFPDGRILGIYKNSYAGHGDHFASLAYVRLPSDQTRKVYLNPYSGEIQANTSFFNVQRFFRSYHRRFFDGTRGILVVTLSSFFLLFSALTGFLFYKGWLKNIFKLRITRGVKTLFSDAHKLTGIWALVFTVLIALTGIFYFAEEIIQETDNGQLLLPEEPPKIEKAERVAFGENPTFLQLDEYVDKAKQAFPSLRVAGIRLPHNPDDYVYVDGQAGNPISRDRANKVYLHPFTGEVVHIQRSSELDTAEFITDIADPLHFGYFWGLSTKIIWFIFGLALSFAILSGTYLWYIRGAQKMERKLKRMASREQVARTKVVTAGFMSQYLTLSRGAIISTAIILLYLLTTAIGVIREGIPAYGSLPEERLVKIETLNLDPWSVDLICEYPCTMEKGTKLVASFNSPGLPNYESLSLTAISSATENLSLPFSGSAKQPSLVLDNKIEQIGPEMLAISIKNLKGSLVRDSLAMPAFKKAQTKVQAQFSNFPKRIAPEVPSGIYAYILSWALLTVLVIVAWTYFLVKTTNKQQKLLKAGLG</sequence>
<keyword evidence="1" id="KW-1133">Transmembrane helix</keyword>
<dbReference type="RefSeq" id="WP_265765830.1">
    <property type="nucleotide sequence ID" value="NZ_JAGGJA010000005.1"/>
</dbReference>
<gene>
    <name evidence="2" type="ORF">J6I44_09430</name>
</gene>
<dbReference type="Pfam" id="PF03929">
    <property type="entry name" value="PepSY_TM"/>
    <property type="match status" value="1"/>
</dbReference>
<keyword evidence="1" id="KW-0812">Transmembrane</keyword>